<evidence type="ECO:0000313" key="3">
    <source>
        <dbReference type="Proteomes" id="UP001152320"/>
    </source>
</evidence>
<dbReference type="GO" id="GO:0006749">
    <property type="term" value="P:glutathione metabolic process"/>
    <property type="evidence" value="ECO:0007669"/>
    <property type="project" value="TreeGrafter"/>
</dbReference>
<evidence type="ECO:0000259" key="1">
    <source>
        <dbReference type="PROSITE" id="PS50405"/>
    </source>
</evidence>
<accession>A0A9Q0YFU7</accession>
<dbReference type="Gene3D" id="3.40.30.10">
    <property type="entry name" value="Glutaredoxin"/>
    <property type="match status" value="1"/>
</dbReference>
<sequence>MISYWNTPLGQMPVLEVDGKELLKAQRFSDTLGGNLAELTKLLTTTKSKRYLGSLEKRLGKNKDGKGWFVGDKITFADIQVFWLLHDQYPTVFGGRAGDVDYLKEYKLLHGFVERFKAEPKVSEWLAKRPVTPF</sequence>
<dbReference type="InterPro" id="IPR004046">
    <property type="entry name" value="GST_C"/>
</dbReference>
<protein>
    <submittedName>
        <fullName evidence="2">S-crystallin SL11</fullName>
    </submittedName>
</protein>
<dbReference type="InterPro" id="IPR050213">
    <property type="entry name" value="GST_superfamily"/>
</dbReference>
<dbReference type="OrthoDB" id="414243at2759"/>
<comment type="caution">
    <text evidence="2">The sequence shown here is derived from an EMBL/GenBank/DDBJ whole genome shotgun (WGS) entry which is preliminary data.</text>
</comment>
<dbReference type="PANTHER" id="PTHR11571:SF150">
    <property type="entry name" value="GLUTATHIONE S-TRANSFERASE"/>
    <property type="match status" value="1"/>
</dbReference>
<dbReference type="PROSITE" id="PS50405">
    <property type="entry name" value="GST_CTER"/>
    <property type="match status" value="1"/>
</dbReference>
<proteinExistence type="predicted"/>
<dbReference type="Proteomes" id="UP001152320">
    <property type="component" value="Chromosome 21"/>
</dbReference>
<dbReference type="AlphaFoldDB" id="A0A9Q0YFU7"/>
<dbReference type="Gene3D" id="1.20.1050.10">
    <property type="match status" value="1"/>
</dbReference>
<dbReference type="PANTHER" id="PTHR11571">
    <property type="entry name" value="GLUTATHIONE S-TRANSFERASE"/>
    <property type="match status" value="1"/>
</dbReference>
<keyword evidence="3" id="KW-1185">Reference proteome</keyword>
<dbReference type="SUPFAM" id="SSF47616">
    <property type="entry name" value="GST C-terminal domain-like"/>
    <property type="match status" value="1"/>
</dbReference>
<organism evidence="2 3">
    <name type="scientific">Holothuria leucospilota</name>
    <name type="common">Black long sea cucumber</name>
    <name type="synonym">Mertensiothuria leucospilota</name>
    <dbReference type="NCBI Taxonomy" id="206669"/>
    <lineage>
        <taxon>Eukaryota</taxon>
        <taxon>Metazoa</taxon>
        <taxon>Echinodermata</taxon>
        <taxon>Eleutherozoa</taxon>
        <taxon>Echinozoa</taxon>
        <taxon>Holothuroidea</taxon>
        <taxon>Aspidochirotacea</taxon>
        <taxon>Aspidochirotida</taxon>
        <taxon>Holothuriidae</taxon>
        <taxon>Holothuria</taxon>
    </lineage>
</organism>
<gene>
    <name evidence="2" type="ORF">HOLleu_39321</name>
</gene>
<feature type="domain" description="GST C-terminal" evidence="1">
    <location>
        <begin position="1"/>
        <end position="134"/>
    </location>
</feature>
<dbReference type="InterPro" id="IPR036282">
    <property type="entry name" value="Glutathione-S-Trfase_C_sf"/>
</dbReference>
<name>A0A9Q0YFU7_HOLLE</name>
<dbReference type="EMBL" id="JAIZAY010000021">
    <property type="protein sequence ID" value="KAJ8021968.1"/>
    <property type="molecule type" value="Genomic_DNA"/>
</dbReference>
<dbReference type="InterPro" id="IPR010987">
    <property type="entry name" value="Glutathione-S-Trfase_C-like"/>
</dbReference>
<dbReference type="GO" id="GO:0004364">
    <property type="term" value="F:glutathione transferase activity"/>
    <property type="evidence" value="ECO:0007669"/>
    <property type="project" value="TreeGrafter"/>
</dbReference>
<reference evidence="2" key="1">
    <citation type="submission" date="2021-10" db="EMBL/GenBank/DDBJ databases">
        <title>Tropical sea cucumber genome reveals ecological adaptation and Cuvierian tubules defense mechanism.</title>
        <authorList>
            <person name="Chen T."/>
        </authorList>
    </citation>
    <scope>NUCLEOTIDE SEQUENCE</scope>
    <source>
        <strain evidence="2">Nanhai2018</strain>
        <tissue evidence="2">Muscle</tissue>
    </source>
</reference>
<evidence type="ECO:0000313" key="2">
    <source>
        <dbReference type="EMBL" id="KAJ8021968.1"/>
    </source>
</evidence>
<dbReference type="Pfam" id="PF14497">
    <property type="entry name" value="GST_C_3"/>
    <property type="match status" value="1"/>
</dbReference>